<dbReference type="EMBL" id="BMMU01000009">
    <property type="protein sequence ID" value="GGJ34534.1"/>
    <property type="molecule type" value="Genomic_DNA"/>
</dbReference>
<proteinExistence type="predicted"/>
<evidence type="ECO:0000313" key="6">
    <source>
        <dbReference type="Proteomes" id="UP000625682"/>
    </source>
</evidence>
<dbReference type="PANTHER" id="PTHR37981:SF1">
    <property type="entry name" value="SGNH HYDROLASE-TYPE ESTERASE DOMAIN-CONTAINING PROTEIN"/>
    <property type="match status" value="1"/>
</dbReference>
<accession>A0A917NW88</accession>
<feature type="disulfide bond" evidence="2">
    <location>
        <begin position="641"/>
        <end position="708"/>
    </location>
</feature>
<reference evidence="5" key="2">
    <citation type="submission" date="2020-09" db="EMBL/GenBank/DDBJ databases">
        <authorList>
            <person name="Sun Q."/>
            <person name="Zhou Y."/>
        </authorList>
    </citation>
    <scope>NUCLEOTIDE SEQUENCE</scope>
    <source>
        <strain evidence="5">CGMCC 4.7272</strain>
    </source>
</reference>
<comment type="caution">
    <text evidence="5">The sequence shown here is derived from an EMBL/GenBank/DDBJ whole genome shotgun (WGS) entry which is preliminary data.</text>
</comment>
<dbReference type="Pfam" id="PF13472">
    <property type="entry name" value="Lipase_GDSL_2"/>
    <property type="match status" value="1"/>
</dbReference>
<dbReference type="GO" id="GO:0019433">
    <property type="term" value="P:triglyceride catabolic process"/>
    <property type="evidence" value="ECO:0007669"/>
    <property type="project" value="TreeGrafter"/>
</dbReference>
<protein>
    <recommendedName>
        <fullName evidence="4">SGNH hydrolase-type esterase domain-containing protein</fullName>
    </recommendedName>
</protein>
<name>A0A917NW88_9ACTN</name>
<keyword evidence="3" id="KW-0732">Signal</keyword>
<feature type="signal peptide" evidence="3">
    <location>
        <begin position="1"/>
        <end position="30"/>
    </location>
</feature>
<dbReference type="SUPFAM" id="SSF52266">
    <property type="entry name" value="SGNH hydrolase"/>
    <property type="match status" value="1"/>
</dbReference>
<dbReference type="PANTHER" id="PTHR37981">
    <property type="entry name" value="LIPASE 2"/>
    <property type="match status" value="1"/>
</dbReference>
<dbReference type="AlphaFoldDB" id="A0A917NW88"/>
<sequence length="766" mass="80948">MRKKRTPIMLALAGLIASMLTFVSSGTASAAEYIPQLRWNAVDSHAYSTTVTDPAGGVTVPCDSAGPNNLKSYDASGQIVRELSSSQTIDGRPNCIQRPVVDKNGVLYGQSYGWNGSNSAHGTNLLAYEGNGLKWKYPTGCTDADGVDPSIGANGNIYFVNGSSQLVGITPEVEPGTVQPKKVLSVNLTSSRCSRTIAFNGGIAVFKDGSTIANFYTYAGTSLGSKDGKSANMPVSATGRLFYPTYTSESGGGRSVSISAYNALNQQVVWTRKVSVPGAYVSDASMRPAPDGGTFVIMRENEMVNGALTSTQVNTVVKLSATGEKVWSKTLPSKDAYGVTYNPSNYRALVGTSGKLVLELSAQAPVSNGGWGVNAVTIKVFDGGGTVVYDKHMHGDLSGGNGDYGFTYDANAVISAGTLYVRSHCDSNSCDGVKLYPIAIPNVGLDYPRGAVFNVDELEQSDPVRPLPVPYVALGDSYSSGEGVEPFAASSNTSTNKCHRSDLAYAQLAARNPGNGLRLDQGGFWACSGARTKHITGVWEAEDTSDGVNLDEDPQADHLNENTGVVSITIGGNDIGFGYMVESCAYPTRDCDGAIDLANTNMSFLEVLLQQTYIEILNKAPHAKVYVAGYPPILTADGGGCAVGEAGSDYPFFTEGRKQKAVEVLNALNAKILENVDTVKSVNADFFDRLHFVDATAEGSPFIGHDVCSDDPFVNGLILDNQLASFHPNAKGQAAYAELLARKIREVDLGGQDNDGEVDPDDCPIC</sequence>
<evidence type="ECO:0000256" key="1">
    <source>
        <dbReference type="PIRSR" id="PIRSR637460-1"/>
    </source>
</evidence>
<keyword evidence="6" id="KW-1185">Reference proteome</keyword>
<feature type="chain" id="PRO_5037594925" description="SGNH hydrolase-type esterase domain-containing protein" evidence="3">
    <location>
        <begin position="31"/>
        <end position="766"/>
    </location>
</feature>
<evidence type="ECO:0000256" key="3">
    <source>
        <dbReference type="SAM" id="SignalP"/>
    </source>
</evidence>
<organism evidence="5 6">
    <name type="scientific">Streptomyces lacrimifluminis</name>
    <dbReference type="NCBI Taxonomy" id="1500077"/>
    <lineage>
        <taxon>Bacteria</taxon>
        <taxon>Bacillati</taxon>
        <taxon>Actinomycetota</taxon>
        <taxon>Actinomycetes</taxon>
        <taxon>Kitasatosporales</taxon>
        <taxon>Streptomycetaceae</taxon>
        <taxon>Streptomyces</taxon>
    </lineage>
</organism>
<feature type="disulfide bond" evidence="2">
    <location>
        <begin position="584"/>
        <end position="591"/>
    </location>
</feature>
<dbReference type="RefSeq" id="WP_189148186.1">
    <property type="nucleotide sequence ID" value="NZ_BAABER010000020.1"/>
</dbReference>
<feature type="domain" description="SGNH hydrolase-type esterase" evidence="4">
    <location>
        <begin position="473"/>
        <end position="735"/>
    </location>
</feature>
<dbReference type="CDD" id="cd01823">
    <property type="entry name" value="SEST_like"/>
    <property type="match status" value="1"/>
</dbReference>
<dbReference type="InterPro" id="IPR036514">
    <property type="entry name" value="SGNH_hydro_sf"/>
</dbReference>
<feature type="disulfide bond" evidence="2">
    <location>
        <begin position="498"/>
        <end position="527"/>
    </location>
</feature>
<keyword evidence="2" id="KW-1015">Disulfide bond</keyword>
<feature type="active site" description="Nucleophile" evidence="1">
    <location>
        <position position="477"/>
    </location>
</feature>
<dbReference type="InterPro" id="IPR037460">
    <property type="entry name" value="SEST-like"/>
</dbReference>
<dbReference type="Proteomes" id="UP000625682">
    <property type="component" value="Unassembled WGS sequence"/>
</dbReference>
<feature type="active site" evidence="1">
    <location>
        <position position="727"/>
    </location>
</feature>
<evidence type="ECO:0000313" key="5">
    <source>
        <dbReference type="EMBL" id="GGJ34534.1"/>
    </source>
</evidence>
<evidence type="ECO:0000259" key="4">
    <source>
        <dbReference type="Pfam" id="PF13472"/>
    </source>
</evidence>
<dbReference type="Gene3D" id="3.40.50.1110">
    <property type="entry name" value="SGNH hydrolase"/>
    <property type="match status" value="1"/>
</dbReference>
<dbReference type="GO" id="GO:0004806">
    <property type="term" value="F:triacylglycerol lipase activity"/>
    <property type="evidence" value="ECO:0007669"/>
    <property type="project" value="TreeGrafter"/>
</dbReference>
<dbReference type="InterPro" id="IPR013830">
    <property type="entry name" value="SGNH_hydro"/>
</dbReference>
<evidence type="ECO:0000256" key="2">
    <source>
        <dbReference type="PIRSR" id="PIRSR637460-2"/>
    </source>
</evidence>
<gene>
    <name evidence="5" type="ORF">GCM10012282_34120</name>
</gene>
<reference evidence="5" key="1">
    <citation type="journal article" date="2014" name="Int. J. Syst. Evol. Microbiol.">
        <title>Complete genome sequence of Corynebacterium casei LMG S-19264T (=DSM 44701T), isolated from a smear-ripened cheese.</title>
        <authorList>
            <consortium name="US DOE Joint Genome Institute (JGI-PGF)"/>
            <person name="Walter F."/>
            <person name="Albersmeier A."/>
            <person name="Kalinowski J."/>
            <person name="Ruckert C."/>
        </authorList>
    </citation>
    <scope>NUCLEOTIDE SEQUENCE</scope>
    <source>
        <strain evidence="5">CGMCC 4.7272</strain>
    </source>
</reference>